<gene>
    <name evidence="1" type="ORF">AWB85_00490</name>
</gene>
<sequence length="89" mass="9889">MTPDEDRDGLLTEEARRDLRNRNLSILAAHSDSDEFKKLVDDVVSGRKSTLEASMSPVFEQVMGPIAEKAAELSPDWFQPPASTDRSGR</sequence>
<accession>A0A179VFX9</accession>
<proteinExistence type="predicted"/>
<dbReference type="EMBL" id="LQYE01000001">
    <property type="protein sequence ID" value="OAT69921.1"/>
    <property type="molecule type" value="Genomic_DNA"/>
</dbReference>
<evidence type="ECO:0000313" key="1">
    <source>
        <dbReference type="EMBL" id="OAT69921.1"/>
    </source>
</evidence>
<dbReference type="AlphaFoldDB" id="A0A179VFX9"/>
<protein>
    <submittedName>
        <fullName evidence="1">Uncharacterized protein</fullName>
    </submittedName>
</protein>
<reference evidence="1 2" key="1">
    <citation type="submission" date="2016-01" db="EMBL/GenBank/DDBJ databases">
        <title>Mycobacterium immunogenum strain CD11_6 genome sequencing and assembly.</title>
        <authorList>
            <person name="Kaur G."/>
            <person name="Nair G.R."/>
            <person name="Mayilraj S."/>
        </authorList>
    </citation>
    <scope>NUCLEOTIDE SEQUENCE [LARGE SCALE GENOMIC DNA]</scope>
    <source>
        <strain evidence="1 2">CD11-6</strain>
    </source>
</reference>
<comment type="caution">
    <text evidence="1">The sequence shown here is derived from an EMBL/GenBank/DDBJ whole genome shotgun (WGS) entry which is preliminary data.</text>
</comment>
<dbReference type="RefSeq" id="WP_064627067.1">
    <property type="nucleotide sequence ID" value="NZ_LQYE01000001.1"/>
</dbReference>
<evidence type="ECO:0000313" key="2">
    <source>
        <dbReference type="Proteomes" id="UP000186919"/>
    </source>
</evidence>
<name>A0A179VFX9_9MYCO</name>
<organism evidence="1 2">
    <name type="scientific">Mycobacteroides immunogenum</name>
    <dbReference type="NCBI Taxonomy" id="83262"/>
    <lineage>
        <taxon>Bacteria</taxon>
        <taxon>Bacillati</taxon>
        <taxon>Actinomycetota</taxon>
        <taxon>Actinomycetes</taxon>
        <taxon>Mycobacteriales</taxon>
        <taxon>Mycobacteriaceae</taxon>
        <taxon>Mycobacteroides</taxon>
    </lineage>
</organism>
<dbReference type="Proteomes" id="UP000186919">
    <property type="component" value="Unassembled WGS sequence"/>
</dbReference>